<protein>
    <recommendedName>
        <fullName evidence="1">Aminotransferase</fullName>
        <ecNumber evidence="1">2.6.1.-</ecNumber>
    </recommendedName>
</protein>
<evidence type="ECO:0000313" key="6">
    <source>
        <dbReference type="Proteomes" id="UP000260783"/>
    </source>
</evidence>
<evidence type="ECO:0000313" key="3">
    <source>
        <dbReference type="EMBL" id="RGB82114.1"/>
    </source>
</evidence>
<sequence length="395" mass="43497">MLNETYRAMLNNKSVIRETFMYGRQRAAQIGSENVFDYSLGNPSVPCPPEFTEAMQTLLAQEEPVSLHGYCPSQGDPGFRTAVAAHLTETFGLPYAQKHIFPTTGAAGAIAHAIRAVTQPGDEVLTFAPYFPEYGPYVAGTGAVLRVVPPQAPTFQPNLDAFAQMLTEKVTCVLINTPNNPTGVVYSADTLTRMAAILTEKSAQYGHNIFLVSDEPYRDIVFDGKTVPYPAAFYPHTLTCFSYSKSLSLPGERLGYVAVRPGCEGEDILVDMMSQISRFTGHNCPPSIIQRAVSCCQKVTSDLSVYQTNMELLYEKLTALGFEVERPGGTFYIFPKALEEDANAFCQKAREFDLLLVPSDSFGVKGYVRLAYCIDTEKVKRSLPAFEKLAAAYRK</sequence>
<comment type="similarity">
    <text evidence="1">Belongs to the class-I pyridoxal-phosphate-dependent aminotransferase family.</text>
</comment>
<evidence type="ECO:0000256" key="1">
    <source>
        <dbReference type="RuleBase" id="RU000481"/>
    </source>
</evidence>
<dbReference type="Proteomes" id="UP000260783">
    <property type="component" value="Unassembled WGS sequence"/>
</dbReference>
<dbReference type="EMBL" id="QVEW01000001">
    <property type="protein sequence ID" value="RGC02322.1"/>
    <property type="molecule type" value="Genomic_DNA"/>
</dbReference>
<organism evidence="3 5">
    <name type="scientific">Faecalibacterium prausnitzii</name>
    <dbReference type="NCBI Taxonomy" id="853"/>
    <lineage>
        <taxon>Bacteria</taxon>
        <taxon>Bacillati</taxon>
        <taxon>Bacillota</taxon>
        <taxon>Clostridia</taxon>
        <taxon>Eubacteriales</taxon>
        <taxon>Oscillospiraceae</taxon>
        <taxon>Faecalibacterium</taxon>
    </lineage>
</organism>
<gene>
    <name evidence="4" type="ORF">DWZ04_00245</name>
    <name evidence="3" type="ORF">DWZ25_14025</name>
</gene>
<reference evidence="5 6" key="1">
    <citation type="submission" date="2018-08" db="EMBL/GenBank/DDBJ databases">
        <title>A genome reference for cultivated species of the human gut microbiota.</title>
        <authorList>
            <person name="Zou Y."/>
            <person name="Xue W."/>
            <person name="Luo G."/>
        </authorList>
    </citation>
    <scope>NUCLEOTIDE SEQUENCE [LARGE SCALE GENOMIC DNA]</scope>
    <source>
        <strain evidence="4 6">AF29-11BH</strain>
        <strain evidence="3 5">AF31-14AC</strain>
    </source>
</reference>
<dbReference type="Gene3D" id="3.90.1150.10">
    <property type="entry name" value="Aspartate Aminotransferase, domain 1"/>
    <property type="match status" value="2"/>
</dbReference>
<comment type="cofactor">
    <cofactor evidence="1">
        <name>pyridoxal 5'-phosphate</name>
        <dbReference type="ChEBI" id="CHEBI:597326"/>
    </cofactor>
</comment>
<dbReference type="RefSeq" id="WP_117526163.1">
    <property type="nucleotide sequence ID" value="NZ_CP157369.1"/>
</dbReference>
<dbReference type="EC" id="2.6.1.-" evidence="1"/>
<evidence type="ECO:0000313" key="4">
    <source>
        <dbReference type="EMBL" id="RGC02322.1"/>
    </source>
</evidence>
<keyword evidence="1 3" id="KW-0032">Aminotransferase</keyword>
<dbReference type="InterPro" id="IPR004838">
    <property type="entry name" value="NHTrfase_class1_PyrdxlP-BS"/>
</dbReference>
<dbReference type="InterPro" id="IPR015424">
    <property type="entry name" value="PyrdxlP-dep_Trfase"/>
</dbReference>
<dbReference type="GO" id="GO:0008483">
    <property type="term" value="F:transaminase activity"/>
    <property type="evidence" value="ECO:0007669"/>
    <property type="project" value="UniProtKB-KW"/>
</dbReference>
<dbReference type="InterPro" id="IPR004839">
    <property type="entry name" value="Aminotransferase_I/II_large"/>
</dbReference>
<dbReference type="AlphaFoldDB" id="A0A3E2TSN5"/>
<dbReference type="GO" id="GO:0030170">
    <property type="term" value="F:pyridoxal phosphate binding"/>
    <property type="evidence" value="ECO:0007669"/>
    <property type="project" value="InterPro"/>
</dbReference>
<dbReference type="EMBL" id="QVES01000023">
    <property type="protein sequence ID" value="RGB82114.1"/>
    <property type="molecule type" value="Genomic_DNA"/>
</dbReference>
<comment type="caution">
    <text evidence="3">The sequence shown here is derived from an EMBL/GenBank/DDBJ whole genome shotgun (WGS) entry which is preliminary data.</text>
</comment>
<evidence type="ECO:0000313" key="5">
    <source>
        <dbReference type="Proteomes" id="UP000260782"/>
    </source>
</evidence>
<dbReference type="PROSITE" id="PS00105">
    <property type="entry name" value="AA_TRANSFER_CLASS_1"/>
    <property type="match status" value="1"/>
</dbReference>
<dbReference type="InterPro" id="IPR015421">
    <property type="entry name" value="PyrdxlP-dep_Trfase_major"/>
</dbReference>
<dbReference type="Pfam" id="PF00155">
    <property type="entry name" value="Aminotran_1_2"/>
    <property type="match status" value="1"/>
</dbReference>
<evidence type="ECO:0000259" key="2">
    <source>
        <dbReference type="Pfam" id="PF00155"/>
    </source>
</evidence>
<dbReference type="Proteomes" id="UP000260782">
    <property type="component" value="Unassembled WGS sequence"/>
</dbReference>
<dbReference type="SUPFAM" id="SSF53383">
    <property type="entry name" value="PLP-dependent transferases"/>
    <property type="match status" value="1"/>
</dbReference>
<feature type="domain" description="Aminotransferase class I/classII large" evidence="2">
    <location>
        <begin position="37"/>
        <end position="382"/>
    </location>
</feature>
<accession>A0A3E2TSN5</accession>
<dbReference type="PANTHER" id="PTHR42691">
    <property type="entry name" value="ASPARTATE AMINOTRANSFERASE YHDR-RELATED"/>
    <property type="match status" value="1"/>
</dbReference>
<name>A0A3E2TSN5_9FIRM</name>
<dbReference type="CDD" id="cd00609">
    <property type="entry name" value="AAT_like"/>
    <property type="match status" value="1"/>
</dbReference>
<dbReference type="InterPro" id="IPR015422">
    <property type="entry name" value="PyrdxlP-dep_Trfase_small"/>
</dbReference>
<dbReference type="Gene3D" id="3.40.640.10">
    <property type="entry name" value="Type I PLP-dependent aspartate aminotransferase-like (Major domain)"/>
    <property type="match status" value="1"/>
</dbReference>
<dbReference type="NCBIfam" id="NF005305">
    <property type="entry name" value="PRK06836.1"/>
    <property type="match status" value="1"/>
</dbReference>
<dbReference type="PANTHER" id="PTHR42691:SF1">
    <property type="entry name" value="ASPARTATE AMINOTRANSFERASE YHDR-RELATED"/>
    <property type="match status" value="1"/>
</dbReference>
<keyword evidence="1 3" id="KW-0808">Transferase</keyword>
<proteinExistence type="inferred from homology"/>